<dbReference type="PRINTS" id="PR00421">
    <property type="entry name" value="THIOREDOXIN"/>
</dbReference>
<keyword evidence="1" id="KW-0472">Membrane</keyword>
<dbReference type="Pfam" id="PF00085">
    <property type="entry name" value="Thioredoxin"/>
    <property type="match status" value="1"/>
</dbReference>
<accession>A0A7S0XBE8</accession>
<evidence type="ECO:0000259" key="3">
    <source>
        <dbReference type="PROSITE" id="PS51352"/>
    </source>
</evidence>
<dbReference type="GO" id="GO:0015035">
    <property type="term" value="F:protein-disulfide reductase activity"/>
    <property type="evidence" value="ECO:0007669"/>
    <property type="project" value="TreeGrafter"/>
</dbReference>
<organism evidence="4">
    <name type="scientific">Chromulina nebulosa</name>
    <dbReference type="NCBI Taxonomy" id="96789"/>
    <lineage>
        <taxon>Eukaryota</taxon>
        <taxon>Sar</taxon>
        <taxon>Stramenopiles</taxon>
        <taxon>Ochrophyta</taxon>
        <taxon>Chrysophyceae</taxon>
        <taxon>Chromulinales</taxon>
        <taxon>Chromulinaceae</taxon>
        <taxon>Chromulina</taxon>
    </lineage>
</organism>
<dbReference type="GO" id="GO:0005788">
    <property type="term" value="C:endoplasmic reticulum lumen"/>
    <property type="evidence" value="ECO:0007669"/>
    <property type="project" value="TreeGrafter"/>
</dbReference>
<dbReference type="PROSITE" id="PS00194">
    <property type="entry name" value="THIOREDOXIN_1"/>
    <property type="match status" value="1"/>
</dbReference>
<keyword evidence="2" id="KW-0732">Signal</keyword>
<gene>
    <name evidence="4" type="ORF">CNEB1095_LOCUS49</name>
</gene>
<dbReference type="GO" id="GO:0034976">
    <property type="term" value="P:response to endoplasmic reticulum stress"/>
    <property type="evidence" value="ECO:0007669"/>
    <property type="project" value="TreeGrafter"/>
</dbReference>
<evidence type="ECO:0000256" key="2">
    <source>
        <dbReference type="SAM" id="SignalP"/>
    </source>
</evidence>
<proteinExistence type="predicted"/>
<reference evidence="4" key="1">
    <citation type="submission" date="2021-01" db="EMBL/GenBank/DDBJ databases">
        <authorList>
            <person name="Corre E."/>
            <person name="Pelletier E."/>
            <person name="Niang G."/>
            <person name="Scheremetjew M."/>
            <person name="Finn R."/>
            <person name="Kale V."/>
            <person name="Holt S."/>
            <person name="Cochrane G."/>
            <person name="Meng A."/>
            <person name="Brown T."/>
            <person name="Cohen L."/>
        </authorList>
    </citation>
    <scope>NUCLEOTIDE SEQUENCE</scope>
    <source>
        <strain evidence="4">UTEXLB2642</strain>
    </source>
</reference>
<feature type="transmembrane region" description="Helical" evidence="1">
    <location>
        <begin position="165"/>
        <end position="189"/>
    </location>
</feature>
<feature type="domain" description="Thioredoxin" evidence="3">
    <location>
        <begin position="6"/>
        <end position="128"/>
    </location>
</feature>
<dbReference type="PANTHER" id="PTHR45815:SF3">
    <property type="entry name" value="PROTEIN DISULFIDE-ISOMERASE A6"/>
    <property type="match status" value="1"/>
</dbReference>
<dbReference type="Gene3D" id="3.40.30.10">
    <property type="entry name" value="Glutaredoxin"/>
    <property type="match status" value="1"/>
</dbReference>
<protein>
    <recommendedName>
        <fullName evidence="3">Thioredoxin domain-containing protein</fullName>
    </recommendedName>
</protein>
<dbReference type="SUPFAM" id="SSF52833">
    <property type="entry name" value="Thioredoxin-like"/>
    <property type="match status" value="1"/>
</dbReference>
<feature type="chain" id="PRO_5031075245" description="Thioredoxin domain-containing protein" evidence="2">
    <location>
        <begin position="19"/>
        <end position="211"/>
    </location>
</feature>
<dbReference type="InterPro" id="IPR017937">
    <property type="entry name" value="Thioredoxin_CS"/>
</dbReference>
<sequence>MNGSFILIFLCLIVLTLSSDVIDLNSQNFEHLTQASTGATTGDWLVEFYAPWCGHCKTLKPTYEKVAELLKGEINVAAVDVPANRDLGERFDIKGFPTIKLLRKGQVYTFKGKRSLEEIVEFAKTGFQIQEPEAVPVQLSFFGSIYKVYSHAYKQARTDIIGGNYFTLDILVTALPFIFIALILLLLLLPIPTPDAYPSQHFPAQTVKKTE</sequence>
<keyword evidence="1" id="KW-1133">Transmembrane helix</keyword>
<dbReference type="EMBL" id="HBFD01000074">
    <property type="protein sequence ID" value="CAD8712737.1"/>
    <property type="molecule type" value="Transcribed_RNA"/>
</dbReference>
<evidence type="ECO:0000313" key="4">
    <source>
        <dbReference type="EMBL" id="CAD8712737.1"/>
    </source>
</evidence>
<dbReference type="InterPro" id="IPR036249">
    <property type="entry name" value="Thioredoxin-like_sf"/>
</dbReference>
<dbReference type="InterPro" id="IPR013766">
    <property type="entry name" value="Thioredoxin_domain"/>
</dbReference>
<dbReference type="CDD" id="cd02961">
    <property type="entry name" value="PDI_a_family"/>
    <property type="match status" value="1"/>
</dbReference>
<dbReference type="AlphaFoldDB" id="A0A7S0XBE8"/>
<dbReference type="PROSITE" id="PS51352">
    <property type="entry name" value="THIOREDOXIN_2"/>
    <property type="match status" value="1"/>
</dbReference>
<feature type="signal peptide" evidence="2">
    <location>
        <begin position="1"/>
        <end position="18"/>
    </location>
</feature>
<evidence type="ECO:0000256" key="1">
    <source>
        <dbReference type="SAM" id="Phobius"/>
    </source>
</evidence>
<keyword evidence="1" id="KW-0812">Transmembrane</keyword>
<name>A0A7S0XBE8_9STRA</name>
<dbReference type="PANTHER" id="PTHR45815">
    <property type="entry name" value="PROTEIN DISULFIDE-ISOMERASE A6"/>
    <property type="match status" value="1"/>
</dbReference>